<dbReference type="Pfam" id="PF05936">
    <property type="entry name" value="T6SS_VasE"/>
    <property type="match status" value="1"/>
</dbReference>
<dbReference type="OrthoDB" id="9775333at2"/>
<dbReference type="NCBIfam" id="TIGR03353">
    <property type="entry name" value="VI_chp_4"/>
    <property type="match status" value="1"/>
</dbReference>
<comment type="caution">
    <text evidence="1">The sequence shown here is derived from an EMBL/GenBank/DDBJ whole genome shotgun (WGS) entry which is preliminary data.</text>
</comment>
<organism evidence="1 2">
    <name type="scientific">Kumtagia ephedrae</name>
    <dbReference type="NCBI Taxonomy" id="2116701"/>
    <lineage>
        <taxon>Bacteria</taxon>
        <taxon>Pseudomonadati</taxon>
        <taxon>Pseudomonadota</taxon>
        <taxon>Alphaproteobacteria</taxon>
        <taxon>Hyphomicrobiales</taxon>
        <taxon>Phyllobacteriaceae</taxon>
        <taxon>Kumtagia</taxon>
    </lineage>
</organism>
<dbReference type="InterPro" id="IPR010263">
    <property type="entry name" value="T6SS_TssK"/>
</dbReference>
<reference evidence="1 2" key="1">
    <citation type="submission" date="2018-03" db="EMBL/GenBank/DDBJ databases">
        <title>The draft genome of Mesorhizobium sp. 6GN-30.</title>
        <authorList>
            <person name="Liu L."/>
            <person name="Li L."/>
            <person name="Wang T."/>
            <person name="Zhang X."/>
            <person name="Liang L."/>
        </authorList>
    </citation>
    <scope>NUCLEOTIDE SEQUENCE [LARGE SCALE GENOMIC DNA]</scope>
    <source>
        <strain evidence="1 2">6GN30</strain>
    </source>
</reference>
<proteinExistence type="predicted"/>
<dbReference type="PANTHER" id="PTHR35566">
    <property type="entry name" value="BLR3599 PROTEIN"/>
    <property type="match status" value="1"/>
</dbReference>
<dbReference type="RefSeq" id="WP_106773846.1">
    <property type="nucleotide sequence ID" value="NZ_PXYK01000019.1"/>
</dbReference>
<accession>A0A2P7S3K2</accession>
<evidence type="ECO:0000313" key="1">
    <source>
        <dbReference type="EMBL" id="PSJ57019.1"/>
    </source>
</evidence>
<name>A0A2P7S3K2_9HYPH</name>
<protein>
    <submittedName>
        <fullName evidence="1">Type VI secretion system baseplate subunit TssK</fullName>
    </submittedName>
</protein>
<dbReference type="PANTHER" id="PTHR35566:SF1">
    <property type="entry name" value="TYPE VI SECRETION SYSTEM BASEPLATE COMPONENT TSSK1"/>
    <property type="match status" value="1"/>
</dbReference>
<dbReference type="EMBL" id="PXYK01000019">
    <property type="protein sequence ID" value="PSJ57019.1"/>
    <property type="molecule type" value="Genomic_DNA"/>
</dbReference>
<dbReference type="AlphaFoldDB" id="A0A2P7S3K2"/>
<evidence type="ECO:0000313" key="2">
    <source>
        <dbReference type="Proteomes" id="UP000241229"/>
    </source>
</evidence>
<sequence>MSWYSKVAWSEGLFLRQHHFQQNDRYFERLLENRVRQIGAYPWGFAQIEIDRDLAQQNKFALRRASGIFQDGTPFDMPGSSPLPEPIDVPAGVDKQVVWLVLPAAVVNGREVDMAEGTSGSRYVRDIETIVDSSSGMHVEQEIEVAHPRATFEIRKTAKPGAHCLRVARILEVRDKTIVFDETFAPPVIATQAHPVVAGWVERVIGWMDTKLETLSRYAADPSSGGGLQTFDYFMLQMLNREINVVKHMRASQFVHPVEFYKELLRISGELWTFSAKRLAPEYADYDQDALDAVFEPVLSDIQRLLSLDIGRAIRLNLVEKAPNAFVATVPDRQLFRNATFVVEVAAAKPLSQVQQQFPALCKIGPNTKMNEIVQTHLPGIELVHMPTPPRQIRAISDHVYFYLDKSSALWPEFSVASGMGLHFAGDWPGLVLDLWAIVEDRR</sequence>
<dbReference type="Proteomes" id="UP000241229">
    <property type="component" value="Unassembled WGS sequence"/>
</dbReference>
<keyword evidence="2" id="KW-1185">Reference proteome</keyword>
<gene>
    <name evidence="1" type="primary">tssK</name>
    <name evidence="1" type="ORF">C7I84_19290</name>
</gene>